<dbReference type="HAMAP" id="MF_03193">
    <property type="entry name" value="COQ6_monooxygenase"/>
    <property type="match status" value="1"/>
</dbReference>
<evidence type="ECO:0000256" key="6">
    <source>
        <dbReference type="ARBA" id="ARBA00022827"/>
    </source>
</evidence>
<dbReference type="PROSITE" id="PS01304">
    <property type="entry name" value="UBIH"/>
    <property type="match status" value="1"/>
</dbReference>
<dbReference type="UniPathway" id="UPA00232"/>
<keyword evidence="7 11" id="KW-0560">Oxidoreductase</keyword>
<gene>
    <name evidence="11 13" type="primary">COQ6</name>
    <name evidence="13" type="synonym">coq6</name>
</gene>
<dbReference type="FunFam" id="3.50.50.60:FF:000066">
    <property type="entry name" value="Ubiquinone biosynthesis monooxygenase COQ6, mitochondrial"/>
    <property type="match status" value="1"/>
</dbReference>
<name>A0A4W6EZM6_LATCA</name>
<comment type="cofactor">
    <cofactor evidence="1 11">
        <name>FAD</name>
        <dbReference type="ChEBI" id="CHEBI:57692"/>
    </cofactor>
</comment>
<dbReference type="AlphaFoldDB" id="A0A4W6EZM6"/>
<dbReference type="SUPFAM" id="SSF51905">
    <property type="entry name" value="FAD/NAD(P)-binding domain"/>
    <property type="match status" value="2"/>
</dbReference>
<dbReference type="FunCoup" id="A0A4W6EZM6">
    <property type="interactions" value="1777"/>
</dbReference>
<dbReference type="GO" id="GO:0071949">
    <property type="term" value="F:FAD binding"/>
    <property type="evidence" value="ECO:0007669"/>
    <property type="project" value="InterPro"/>
</dbReference>
<keyword evidence="6 11" id="KW-0274">FAD</keyword>
<dbReference type="InterPro" id="IPR036188">
    <property type="entry name" value="FAD/NAD-bd_sf"/>
</dbReference>
<dbReference type="PRINTS" id="PR00420">
    <property type="entry name" value="RNGMNOXGNASE"/>
</dbReference>
<keyword evidence="3 11" id="KW-0285">Flavoprotein</keyword>
<dbReference type="InterPro" id="IPR000689">
    <property type="entry name" value="UbQ_mOase_COQ6"/>
</dbReference>
<dbReference type="GO" id="GO:0016712">
    <property type="term" value="F:oxidoreductase activity, acting on paired donors, with incorporation or reduction of molecular oxygen, reduced flavin or flavoprotein as one donor, and incorporation of one atom of oxygen"/>
    <property type="evidence" value="ECO:0007669"/>
    <property type="project" value="UniProtKB-UniRule"/>
</dbReference>
<dbReference type="EC" id="1.14.15.45" evidence="11"/>
<evidence type="ECO:0000256" key="2">
    <source>
        <dbReference type="ARBA" id="ARBA00005349"/>
    </source>
</evidence>
<keyword evidence="10 11" id="KW-0472">Membrane</keyword>
<dbReference type="GO" id="GO:0120538">
    <property type="term" value="F:2-methoxy-6-polyprenolphenol 4-hydroxylase activity"/>
    <property type="evidence" value="ECO:0007669"/>
    <property type="project" value="UniProtKB-EC"/>
</dbReference>
<evidence type="ECO:0000256" key="7">
    <source>
        <dbReference type="ARBA" id="ARBA00023002"/>
    </source>
</evidence>
<dbReference type="GO" id="GO:0005794">
    <property type="term" value="C:Golgi apparatus"/>
    <property type="evidence" value="ECO:0007669"/>
    <property type="project" value="UniProtKB-SubCell"/>
</dbReference>
<keyword evidence="11" id="KW-0333">Golgi apparatus</keyword>
<keyword evidence="11" id="KW-0966">Cell projection</keyword>
<evidence type="ECO:0000256" key="1">
    <source>
        <dbReference type="ARBA" id="ARBA00001974"/>
    </source>
</evidence>
<sequence length="514" mass="56136">MMHKLTKAALAFNGLGRCFIIEKHVPAVKIIRRGLVSAEHGDDSAKNEVYDVIISGGGMVGSAMACSLGMDPNLVGKKILLLEAGNKKVMDKVPDTYSTRVSSISPGSATLLSGVGAWEHITKMRCKPYKKMQVWDACSDALITFDKENLQDEMAYIVENDIVVAALTKQLDSLSDNVKVKYRSKVVKYTWPMPHHAADSIPWVQVTLANGETLQTKLLVSLTTSHNLDLFLCPSPFFSPLFSFSSSVFQIGADGPNSMVRRELGIPTVKWNYDQSAVVAVLHLSEPTENNVAWQRFLPTGPIAMLPLSDTESSLVWSTSHRLAEELLELDEESFVDAINSAFWSNENQSELIETAGSLFRGALSTIMPSAGSPRQLPPSVAGIGPKTRVMFPLGMGHASEYIRHRVALIGDAAHRVHPLAGQGANLGFGDVACLTQLLSQAAFNGKDLGAMQHLLEYETERQRHNLPMMAAIDLMKRLYSTNAAPVVLLRTFGLQATNMLPALKEQIMAFASK</sequence>
<keyword evidence="4 11" id="KW-0831">Ubiquinone biosynthesis</keyword>
<evidence type="ECO:0000256" key="3">
    <source>
        <dbReference type="ARBA" id="ARBA00022630"/>
    </source>
</evidence>
<protein>
    <recommendedName>
        <fullName evidence="11">Ubiquinone biosynthesis monooxygenase COQ6, mitochondrial</fullName>
        <ecNumber evidence="11">1.14.15.45</ecNumber>
    </recommendedName>
    <alternativeName>
        <fullName evidence="11">2-methoxy-6-polyprenolphenol 4-hydroxylase</fullName>
    </alternativeName>
    <alternativeName>
        <fullName evidence="11">Coenzyme Q10 monooxygenase 6</fullName>
        <ecNumber evidence="11">1.14.15.46</ecNumber>
    </alternativeName>
</protein>
<dbReference type="PANTHER" id="PTHR43876:SF7">
    <property type="entry name" value="UBIQUINONE BIOSYNTHESIS MONOOXYGENASE COQ6, MITOCHONDRIAL"/>
    <property type="match status" value="1"/>
</dbReference>
<evidence type="ECO:0000313" key="14">
    <source>
        <dbReference type="Proteomes" id="UP000314980"/>
    </source>
</evidence>
<evidence type="ECO:0000256" key="4">
    <source>
        <dbReference type="ARBA" id="ARBA00022688"/>
    </source>
</evidence>
<organism evidence="13 14">
    <name type="scientific">Lates calcarifer</name>
    <name type="common">Barramundi</name>
    <name type="synonym">Holocentrus calcarifer</name>
    <dbReference type="NCBI Taxonomy" id="8187"/>
    <lineage>
        <taxon>Eukaryota</taxon>
        <taxon>Metazoa</taxon>
        <taxon>Chordata</taxon>
        <taxon>Craniata</taxon>
        <taxon>Vertebrata</taxon>
        <taxon>Euteleostomi</taxon>
        <taxon>Actinopterygii</taxon>
        <taxon>Neopterygii</taxon>
        <taxon>Teleostei</taxon>
        <taxon>Neoteleostei</taxon>
        <taxon>Acanthomorphata</taxon>
        <taxon>Carangaria</taxon>
        <taxon>Carangaria incertae sedis</taxon>
        <taxon>Centropomidae</taxon>
        <taxon>Lates</taxon>
    </lineage>
</organism>
<evidence type="ECO:0000256" key="5">
    <source>
        <dbReference type="ARBA" id="ARBA00022792"/>
    </source>
</evidence>
<proteinExistence type="inferred from homology"/>
<dbReference type="GO" id="GO:0106364">
    <property type="term" value="F:4-hydroxy-3-all-trans-polyprenylbenzoate oxygenase activity"/>
    <property type="evidence" value="ECO:0007669"/>
    <property type="project" value="UniProtKB-EC"/>
</dbReference>
<keyword evidence="9 11" id="KW-0496">Mitochondrion</keyword>
<evidence type="ECO:0000256" key="11">
    <source>
        <dbReference type="HAMAP-Rule" id="MF_03193"/>
    </source>
</evidence>
<dbReference type="Gene3D" id="3.50.50.60">
    <property type="entry name" value="FAD/NAD(P)-binding domain"/>
    <property type="match status" value="2"/>
</dbReference>
<dbReference type="Proteomes" id="UP000314980">
    <property type="component" value="Unassembled WGS sequence"/>
</dbReference>
<dbReference type="Gene3D" id="3.30.9.10">
    <property type="entry name" value="D-Amino Acid Oxidase, subunit A, domain 2"/>
    <property type="match status" value="1"/>
</dbReference>
<reference evidence="14" key="1">
    <citation type="submission" date="2015-09" db="EMBL/GenBank/DDBJ databases">
        <authorList>
            <person name="Sai Rama Sridatta P."/>
        </authorList>
    </citation>
    <scope>NUCLEOTIDE SEQUENCE [LARGE SCALE GENOMIC DNA]</scope>
</reference>
<comment type="catalytic activity">
    <reaction evidence="11">
        <text>a 2-methoxy-6-(all-trans-polyprenyl)phenol + 2 reduced [2Fe-2S]-[ferredoxin] + O2 + 2 H(+) = a 2-methoxy-6-(all-trans-polyprenyl)benzene-1,4-diol + 2 oxidized [2Fe-2S]-[ferredoxin] + H2O</text>
        <dbReference type="Rhea" id="RHEA:81183"/>
        <dbReference type="Rhea" id="RHEA-COMP:9551"/>
        <dbReference type="Rhea" id="RHEA-COMP:10000"/>
        <dbReference type="Rhea" id="RHEA-COMP:10001"/>
        <dbReference type="Rhea" id="RHEA-COMP:10858"/>
        <dbReference type="ChEBI" id="CHEBI:15377"/>
        <dbReference type="ChEBI" id="CHEBI:15378"/>
        <dbReference type="ChEBI" id="CHEBI:15379"/>
        <dbReference type="ChEBI" id="CHEBI:33737"/>
        <dbReference type="ChEBI" id="CHEBI:33738"/>
        <dbReference type="ChEBI" id="CHEBI:62731"/>
        <dbReference type="ChEBI" id="CHEBI:84166"/>
        <dbReference type="EC" id="1.14.15.46"/>
    </reaction>
</comment>
<dbReference type="InParanoid" id="A0A4W6EZM6"/>
<keyword evidence="8 11" id="KW-0503">Monooxygenase</keyword>
<dbReference type="GO" id="GO:0031314">
    <property type="term" value="C:extrinsic component of mitochondrial inner membrane"/>
    <property type="evidence" value="ECO:0007669"/>
    <property type="project" value="UniProtKB-UniRule"/>
</dbReference>
<reference evidence="13" key="3">
    <citation type="submission" date="2025-09" db="UniProtKB">
        <authorList>
            <consortium name="Ensembl"/>
        </authorList>
    </citation>
    <scope>IDENTIFICATION</scope>
</reference>
<comment type="function">
    <text evidence="11">FAD-dependent monooxygenase required for two non-consecutive steps during ubiquinone biosynthesis. Required for the C5-ring hydroxylation during ubiquinone biosynthesis by catalyzing the hydroxylation of 4-hydroxy-3-(all-trans-polyprenyl)benzoic acid to 3,4-dihydroxy-5-(all-trans-polyprenyl)benzoic acid. Also acts downstream of coq4, for the C1-hydroxylation during ubiquinone biosynthesis by catalyzing the hydroxylation of 2-methoxy-6-(all-trans-polyprenyl)phenol to 2-methoxy-6-(all-trans-polyprenyl)benzene-1,4-diol. The electrons required for the hydroxylation reaction are funneled indirectly to coq6 from NADPH via a ferredoxin/ferredoxin reductase system.</text>
</comment>
<dbReference type="EC" id="1.14.15.46" evidence="11"/>
<dbReference type="STRING" id="8187.ENSLCAP00010044588"/>
<dbReference type="InterPro" id="IPR018168">
    <property type="entry name" value="Ubi_Hdrlase_CS"/>
</dbReference>
<comment type="pathway">
    <text evidence="11">Cofactor biosynthesis; ubiquinone biosynthesis.</text>
</comment>
<evidence type="ECO:0000256" key="10">
    <source>
        <dbReference type="ARBA" id="ARBA00023136"/>
    </source>
</evidence>
<dbReference type="GeneTree" id="ENSGT00390000015152"/>
<dbReference type="InterPro" id="IPR051205">
    <property type="entry name" value="UbiH/COQ6_monooxygenase"/>
</dbReference>
<dbReference type="InterPro" id="IPR002938">
    <property type="entry name" value="FAD-bd"/>
</dbReference>
<accession>A0A4W6EZM6</accession>
<evidence type="ECO:0000256" key="9">
    <source>
        <dbReference type="ARBA" id="ARBA00023128"/>
    </source>
</evidence>
<dbReference type="Ensembl" id="ENSLCAT00010045692.1">
    <property type="protein sequence ID" value="ENSLCAP00010044588.1"/>
    <property type="gene ID" value="ENSLCAG00010020630.1"/>
</dbReference>
<dbReference type="InterPro" id="IPR010971">
    <property type="entry name" value="UbiH/COQ6"/>
</dbReference>
<dbReference type="GO" id="GO:0042995">
    <property type="term" value="C:cell projection"/>
    <property type="evidence" value="ECO:0007669"/>
    <property type="project" value="UniProtKB-SubCell"/>
</dbReference>
<dbReference type="NCBIfam" id="TIGR01988">
    <property type="entry name" value="Ubi-OHases"/>
    <property type="match status" value="1"/>
</dbReference>
<dbReference type="PANTHER" id="PTHR43876">
    <property type="entry name" value="UBIQUINONE BIOSYNTHESIS MONOOXYGENASE COQ6, MITOCHONDRIAL"/>
    <property type="match status" value="1"/>
</dbReference>
<reference evidence="13" key="2">
    <citation type="submission" date="2025-08" db="UniProtKB">
        <authorList>
            <consortium name="Ensembl"/>
        </authorList>
    </citation>
    <scope>IDENTIFICATION</scope>
</reference>
<comment type="subunit">
    <text evidence="11">Component of a multi-subunit COQ enzyme complex, composed of at least COQ3, COQ4, COQ5, COQ6, COQ7 and COQ9. Interacts with COQ8B and COQ7.</text>
</comment>
<comment type="similarity">
    <text evidence="2 11">Belongs to the UbiH/COQ6 family.</text>
</comment>
<keyword evidence="5 11" id="KW-0999">Mitochondrion inner membrane</keyword>
<dbReference type="Pfam" id="PF01494">
    <property type="entry name" value="FAD_binding_3"/>
    <property type="match status" value="1"/>
</dbReference>
<evidence type="ECO:0000259" key="12">
    <source>
        <dbReference type="Pfam" id="PF01494"/>
    </source>
</evidence>
<comment type="subcellular location">
    <subcellularLocation>
        <location evidence="11">Mitochondrion inner membrane</location>
        <topology evidence="11">Peripheral membrane protein</topology>
        <orientation evidence="11">Matrix side</orientation>
    </subcellularLocation>
    <subcellularLocation>
        <location evidence="11">Golgi apparatus</location>
    </subcellularLocation>
    <subcellularLocation>
        <location evidence="11">Cell projection</location>
    </subcellularLocation>
    <text evidence="11">Localizes to cell processes and Golgi apparatus in podocytes.</text>
</comment>
<evidence type="ECO:0000256" key="8">
    <source>
        <dbReference type="ARBA" id="ARBA00023033"/>
    </source>
</evidence>
<evidence type="ECO:0000313" key="13">
    <source>
        <dbReference type="Ensembl" id="ENSLCAP00010044588.1"/>
    </source>
</evidence>
<comment type="catalytic activity">
    <reaction evidence="11">
        <text>a 4-hydroxy-3-(all-trans-polyprenyl)benzoate + 2 reduced [2Fe-2S]-[ferredoxin] + O2 + 2 H(+) = a 3,4-dihydroxy-5-(all-trans-polyprenyl)benzoate + 2 oxidized [2Fe-2S]-[ferredoxin] + H2O</text>
        <dbReference type="Rhea" id="RHEA:81195"/>
        <dbReference type="Rhea" id="RHEA-COMP:9514"/>
        <dbReference type="Rhea" id="RHEA-COMP:10000"/>
        <dbReference type="Rhea" id="RHEA-COMP:10001"/>
        <dbReference type="Rhea" id="RHEA-COMP:10930"/>
        <dbReference type="ChEBI" id="CHEBI:15377"/>
        <dbReference type="ChEBI" id="CHEBI:15378"/>
        <dbReference type="ChEBI" id="CHEBI:15379"/>
        <dbReference type="ChEBI" id="CHEBI:33737"/>
        <dbReference type="ChEBI" id="CHEBI:33738"/>
        <dbReference type="ChEBI" id="CHEBI:64694"/>
        <dbReference type="ChEBI" id="CHEBI:78396"/>
        <dbReference type="EC" id="1.14.15.45"/>
    </reaction>
</comment>
<feature type="domain" description="FAD-binding" evidence="12">
    <location>
        <begin position="398"/>
        <end position="465"/>
    </location>
</feature>
<keyword evidence="14" id="KW-1185">Reference proteome</keyword>